<evidence type="ECO:0000313" key="1">
    <source>
        <dbReference type="EMBL" id="MFD1799681.1"/>
    </source>
</evidence>
<evidence type="ECO:0008006" key="3">
    <source>
        <dbReference type="Google" id="ProtNLM"/>
    </source>
</evidence>
<gene>
    <name evidence="1" type="ORF">ACFSBK_07420</name>
</gene>
<keyword evidence="2" id="KW-1185">Reference proteome</keyword>
<accession>A0ABW4NPE5</accession>
<dbReference type="Gene3D" id="1.10.10.10">
    <property type="entry name" value="Winged helix-like DNA-binding domain superfamily/Winged helix DNA-binding domain"/>
    <property type="match status" value="1"/>
</dbReference>
<dbReference type="InterPro" id="IPR036390">
    <property type="entry name" value="WH_DNA-bd_sf"/>
</dbReference>
<organism evidence="1 2">
    <name type="scientific">Carnobacterium antarcticum</name>
    <dbReference type="NCBI Taxonomy" id="2126436"/>
    <lineage>
        <taxon>Bacteria</taxon>
        <taxon>Bacillati</taxon>
        <taxon>Bacillota</taxon>
        <taxon>Bacilli</taxon>
        <taxon>Lactobacillales</taxon>
        <taxon>Carnobacteriaceae</taxon>
        <taxon>Carnobacterium</taxon>
    </lineage>
</organism>
<comment type="caution">
    <text evidence="1">The sequence shown here is derived from an EMBL/GenBank/DDBJ whole genome shotgun (WGS) entry which is preliminary data.</text>
</comment>
<dbReference type="Proteomes" id="UP001597285">
    <property type="component" value="Unassembled WGS sequence"/>
</dbReference>
<dbReference type="EMBL" id="JBHUFF010000013">
    <property type="protein sequence ID" value="MFD1799681.1"/>
    <property type="molecule type" value="Genomic_DNA"/>
</dbReference>
<dbReference type="RefSeq" id="WP_058918149.1">
    <property type="nucleotide sequence ID" value="NZ_JBHSQC010000025.1"/>
</dbReference>
<dbReference type="SUPFAM" id="SSF46785">
    <property type="entry name" value="Winged helix' DNA-binding domain"/>
    <property type="match status" value="1"/>
</dbReference>
<evidence type="ECO:0000313" key="2">
    <source>
        <dbReference type="Proteomes" id="UP001597285"/>
    </source>
</evidence>
<sequence length="71" mass="8309">MNEEILLKSILTKVRLGQFTGDEETYNVKKEEFLDAMALLVRNEYIKGPFYKEGFTGKQELTEKGKQYLDK</sequence>
<protein>
    <recommendedName>
        <fullName evidence="3">SLH domain-containing protein</fullName>
    </recommendedName>
</protein>
<reference evidence="2" key="1">
    <citation type="journal article" date="2019" name="Int. J. Syst. Evol. Microbiol.">
        <title>The Global Catalogue of Microorganisms (GCM) 10K type strain sequencing project: providing services to taxonomists for standard genome sequencing and annotation.</title>
        <authorList>
            <consortium name="The Broad Institute Genomics Platform"/>
            <consortium name="The Broad Institute Genome Sequencing Center for Infectious Disease"/>
            <person name="Wu L."/>
            <person name="Ma J."/>
        </authorList>
    </citation>
    <scope>NUCLEOTIDE SEQUENCE [LARGE SCALE GENOMIC DNA]</scope>
    <source>
        <strain evidence="2">KCTC 42143</strain>
    </source>
</reference>
<proteinExistence type="predicted"/>
<dbReference type="InterPro" id="IPR036388">
    <property type="entry name" value="WH-like_DNA-bd_sf"/>
</dbReference>
<name>A0ABW4NPE5_9LACT</name>